<accession>A0ABX9KLI4</accession>
<evidence type="ECO:0000313" key="2">
    <source>
        <dbReference type="EMBL" id="RFT61145.1"/>
    </source>
</evidence>
<sequence length="173" mass="20945">RTNFVSAGNDEPLQIVYRNRKVDFHYEDLQEMEESSREEWMKKYTTEDKERGFNLAEDALMRMTILRTEEQTYHVIWSFHHILMDGWCMPLVTQEIFEIYYAIQQQREPELSVVTPYSDYIEWLEAQDQEEASKYWNDYLGGYEGQTQLPKVTSSVRDERYILKHLTYDLDKE</sequence>
<dbReference type="InterPro" id="IPR001242">
    <property type="entry name" value="Condensation_dom"/>
</dbReference>
<feature type="non-terminal residue" evidence="2">
    <location>
        <position position="1"/>
    </location>
</feature>
<name>A0ABX9KLI4_9BACI</name>
<reference evidence="2 3" key="1">
    <citation type="submission" date="2018-08" db="EMBL/GenBank/DDBJ databases">
        <title>Bacillus clarus sp. nov. strain PS00077A.</title>
        <authorList>
            <person name="Mendez Acevedo M."/>
            <person name="Carroll L."/>
            <person name="Mukherjee M."/>
            <person name="Wiedmann M."/>
            <person name="Kovac J."/>
        </authorList>
    </citation>
    <scope>NUCLEOTIDE SEQUENCE [LARGE SCALE GENOMIC DNA]</scope>
    <source>
        <strain evidence="2 3">PS00077A</strain>
    </source>
</reference>
<dbReference type="Gene3D" id="3.30.559.10">
    <property type="entry name" value="Chloramphenicol acetyltransferase-like domain"/>
    <property type="match status" value="1"/>
</dbReference>
<dbReference type="RefSeq" id="WP_259300293.1">
    <property type="nucleotide sequence ID" value="NZ_QVOD01000160.1"/>
</dbReference>
<dbReference type="PANTHER" id="PTHR45398:SF1">
    <property type="entry name" value="ENZYME, PUTATIVE (JCVI)-RELATED"/>
    <property type="match status" value="1"/>
</dbReference>
<dbReference type="Pfam" id="PF00668">
    <property type="entry name" value="Condensation"/>
    <property type="match status" value="1"/>
</dbReference>
<comment type="caution">
    <text evidence="2">The sequence shown here is derived from an EMBL/GenBank/DDBJ whole genome shotgun (WGS) entry which is preliminary data.</text>
</comment>
<dbReference type="EMBL" id="QVOD01000160">
    <property type="protein sequence ID" value="RFT61145.1"/>
    <property type="molecule type" value="Genomic_DNA"/>
</dbReference>
<feature type="non-terminal residue" evidence="2">
    <location>
        <position position="173"/>
    </location>
</feature>
<dbReference type="SUPFAM" id="SSF52777">
    <property type="entry name" value="CoA-dependent acyltransferases"/>
    <property type="match status" value="1"/>
</dbReference>
<feature type="domain" description="Condensation" evidence="1">
    <location>
        <begin position="1"/>
        <end position="172"/>
    </location>
</feature>
<organism evidence="2 3">
    <name type="scientific">Bacillus clarus</name>
    <dbReference type="NCBI Taxonomy" id="2338372"/>
    <lineage>
        <taxon>Bacteria</taxon>
        <taxon>Bacillati</taxon>
        <taxon>Bacillota</taxon>
        <taxon>Bacilli</taxon>
        <taxon>Bacillales</taxon>
        <taxon>Bacillaceae</taxon>
        <taxon>Bacillus</taxon>
        <taxon>Bacillus cereus group</taxon>
    </lineage>
</organism>
<protein>
    <recommendedName>
        <fullName evidence="1">Condensation domain-containing protein</fullName>
    </recommendedName>
</protein>
<evidence type="ECO:0000313" key="3">
    <source>
        <dbReference type="Proteomes" id="UP000264294"/>
    </source>
</evidence>
<gene>
    <name evidence="2" type="ORF">D0U04_30725</name>
</gene>
<keyword evidence="3" id="KW-1185">Reference proteome</keyword>
<evidence type="ECO:0000259" key="1">
    <source>
        <dbReference type="Pfam" id="PF00668"/>
    </source>
</evidence>
<proteinExistence type="predicted"/>
<dbReference type="Proteomes" id="UP000264294">
    <property type="component" value="Unassembled WGS sequence"/>
</dbReference>
<dbReference type="InterPro" id="IPR023213">
    <property type="entry name" value="CAT-like_dom_sf"/>
</dbReference>
<dbReference type="PANTHER" id="PTHR45398">
    <property type="match status" value="1"/>
</dbReference>